<dbReference type="EMBL" id="CAJNOW010020914">
    <property type="protein sequence ID" value="CAF1681846.1"/>
    <property type="molecule type" value="Genomic_DNA"/>
</dbReference>
<dbReference type="InterPro" id="IPR046360">
    <property type="entry name" value="T-box_DNA-bd"/>
</dbReference>
<dbReference type="Proteomes" id="UP000663887">
    <property type="component" value="Unassembled WGS sequence"/>
</dbReference>
<evidence type="ECO:0000313" key="9">
    <source>
        <dbReference type="EMBL" id="CAF2069949.1"/>
    </source>
</evidence>
<dbReference type="Proteomes" id="UP000663856">
    <property type="component" value="Unassembled WGS sequence"/>
</dbReference>
<name>A0A816R6T1_9BILA</name>
<comment type="subcellular location">
    <subcellularLocation>
        <location evidence="5">Nucleus</location>
    </subcellularLocation>
</comment>
<organism evidence="9 14">
    <name type="scientific">Rotaria magnacalcarata</name>
    <dbReference type="NCBI Taxonomy" id="392030"/>
    <lineage>
        <taxon>Eukaryota</taxon>
        <taxon>Metazoa</taxon>
        <taxon>Spiralia</taxon>
        <taxon>Gnathifera</taxon>
        <taxon>Rotifera</taxon>
        <taxon>Eurotatoria</taxon>
        <taxon>Bdelloidea</taxon>
        <taxon>Philodinida</taxon>
        <taxon>Philodinidae</taxon>
        <taxon>Rotaria</taxon>
    </lineage>
</organism>
<dbReference type="GO" id="GO:0000785">
    <property type="term" value="C:chromatin"/>
    <property type="evidence" value="ECO:0007669"/>
    <property type="project" value="TreeGrafter"/>
</dbReference>
<dbReference type="PANTHER" id="PTHR11267:SF201">
    <property type="entry name" value="T-BOX DOMAIN-CONTAINING PROTEIN"/>
    <property type="match status" value="1"/>
</dbReference>
<evidence type="ECO:0000313" key="13">
    <source>
        <dbReference type="Proteomes" id="UP000663866"/>
    </source>
</evidence>
<dbReference type="InterPro" id="IPR001699">
    <property type="entry name" value="TF_T-box"/>
</dbReference>
<keyword evidence="1" id="KW-0805">Transcription regulation</keyword>
<keyword evidence="13" id="KW-1185">Reference proteome</keyword>
<evidence type="ECO:0000256" key="3">
    <source>
        <dbReference type="ARBA" id="ARBA00023163"/>
    </source>
</evidence>
<dbReference type="AlphaFoldDB" id="A0A816R6T1"/>
<evidence type="ECO:0000313" key="8">
    <source>
        <dbReference type="EMBL" id="CAF1681846.1"/>
    </source>
</evidence>
<dbReference type="EMBL" id="CAJNRG010004850">
    <property type="protein sequence ID" value="CAF2069949.1"/>
    <property type="molecule type" value="Genomic_DNA"/>
</dbReference>
<comment type="caution">
    <text evidence="9">The sequence shown here is derived from an EMBL/GenBank/DDBJ whole genome shotgun (WGS) entry which is preliminary data.</text>
</comment>
<dbReference type="GO" id="GO:0000981">
    <property type="term" value="F:DNA-binding transcription factor activity, RNA polymerase II-specific"/>
    <property type="evidence" value="ECO:0007669"/>
    <property type="project" value="TreeGrafter"/>
</dbReference>
<dbReference type="PANTHER" id="PTHR11267">
    <property type="entry name" value="T-BOX PROTEIN-RELATED"/>
    <property type="match status" value="1"/>
</dbReference>
<dbReference type="EMBL" id="CAJNRF010006657">
    <property type="protein sequence ID" value="CAF2083502.1"/>
    <property type="molecule type" value="Genomic_DNA"/>
</dbReference>
<evidence type="ECO:0000256" key="1">
    <source>
        <dbReference type="ARBA" id="ARBA00023015"/>
    </source>
</evidence>
<dbReference type="GO" id="GO:0001708">
    <property type="term" value="P:cell fate specification"/>
    <property type="evidence" value="ECO:0007669"/>
    <property type="project" value="TreeGrafter"/>
</dbReference>
<keyword evidence="4 5" id="KW-0539">Nucleus</keyword>
<dbReference type="Proteomes" id="UP000663855">
    <property type="component" value="Unassembled WGS sequence"/>
</dbReference>
<dbReference type="OrthoDB" id="7442607at2759"/>
<dbReference type="EMBL" id="CAJNOV010006614">
    <property type="protein sequence ID" value="CAF1252424.1"/>
    <property type="molecule type" value="Genomic_DNA"/>
</dbReference>
<evidence type="ECO:0000313" key="14">
    <source>
        <dbReference type="Proteomes" id="UP000663887"/>
    </source>
</evidence>
<dbReference type="PRINTS" id="PR00937">
    <property type="entry name" value="TBOX"/>
</dbReference>
<dbReference type="SMART" id="SM00425">
    <property type="entry name" value="TBOX"/>
    <property type="match status" value="1"/>
</dbReference>
<evidence type="ECO:0000313" key="10">
    <source>
        <dbReference type="EMBL" id="CAF2083502.1"/>
    </source>
</evidence>
<evidence type="ECO:0000313" key="11">
    <source>
        <dbReference type="EMBL" id="CAF3802315.1"/>
    </source>
</evidence>
<evidence type="ECO:0000313" key="7">
    <source>
        <dbReference type="EMBL" id="CAF1252424.1"/>
    </source>
</evidence>
<protein>
    <recommendedName>
        <fullName evidence="6">T-box domain-containing protein</fullName>
    </recommendedName>
</protein>
<dbReference type="PROSITE" id="PS50252">
    <property type="entry name" value="TBOX_3"/>
    <property type="match status" value="1"/>
</dbReference>
<keyword evidence="2 5" id="KW-0238">DNA-binding</keyword>
<dbReference type="GO" id="GO:0005634">
    <property type="term" value="C:nucleus"/>
    <property type="evidence" value="ECO:0007669"/>
    <property type="project" value="UniProtKB-SubCell"/>
</dbReference>
<dbReference type="GO" id="GO:0000978">
    <property type="term" value="F:RNA polymerase II cis-regulatory region sequence-specific DNA binding"/>
    <property type="evidence" value="ECO:0007669"/>
    <property type="project" value="InterPro"/>
</dbReference>
<evidence type="ECO:0000313" key="12">
    <source>
        <dbReference type="EMBL" id="CAF4027957.1"/>
    </source>
</evidence>
<evidence type="ECO:0000259" key="6">
    <source>
        <dbReference type="PROSITE" id="PS50252"/>
    </source>
</evidence>
<comment type="caution">
    <text evidence="5">Lacks conserved residue(s) required for the propagation of feature annotation.</text>
</comment>
<keyword evidence="3" id="KW-0804">Transcription</keyword>
<dbReference type="InterPro" id="IPR036960">
    <property type="entry name" value="T-box_sf"/>
</dbReference>
<dbReference type="Gene3D" id="2.60.40.820">
    <property type="entry name" value="Transcription factor, T-box"/>
    <property type="match status" value="1"/>
</dbReference>
<evidence type="ECO:0000256" key="4">
    <source>
        <dbReference type="ARBA" id="ARBA00023242"/>
    </source>
</evidence>
<dbReference type="Proteomes" id="UP000663866">
    <property type="component" value="Unassembled WGS sequence"/>
</dbReference>
<proteinExistence type="predicted"/>
<accession>A0A816R6T1</accession>
<reference evidence="9" key="1">
    <citation type="submission" date="2021-02" db="EMBL/GenBank/DDBJ databases">
        <authorList>
            <person name="Nowell W R."/>
        </authorList>
    </citation>
    <scope>NUCLEOTIDE SEQUENCE</scope>
</reference>
<dbReference type="EMBL" id="CAJOBG010002784">
    <property type="protein sequence ID" value="CAF4027957.1"/>
    <property type="molecule type" value="Genomic_DNA"/>
</dbReference>
<feature type="domain" description="T-box" evidence="6">
    <location>
        <begin position="175"/>
        <end position="369"/>
    </location>
</feature>
<sequence>MLTPLGTKENNSKFPTDYYYTPPEQHYYCPISIGNDLNNGQHYRSSIYETNQYFTLSPGYSHQQVSNHINEDDSKNQVPSTVYLPTYHQHYSSEEHANEMLYSEKSPNQPIAPAYDYNLPSIPPHPSNTNFHQHSNYIQSPVEQPNGSTNNSNGYVAPYLPLDGACRSGSIVVELLNRPLWLKFIEHTLENIITKPGRRMYPTLEFKVYGLKPEAMYDMYVDMVLVDVNHWKFNSGQWIPSGQAEQCQKTNHRYLHPDSPNTGMHWMKNEKISFSKLKLTNNKQLAISNSQNQMAIIVNSMHKYMPRLNIVEVICQSTDSRGSSNKNNSSTKHIFTFPETQFIAVTAYQNTDVTQLKIDNNPFAKGFRESSDNRNNYYGYSYNSPSPPYANESNLAVNYYGNTYENQPAYKKKRIN</sequence>
<dbReference type="SUPFAM" id="SSF49417">
    <property type="entry name" value="p53-like transcription factors"/>
    <property type="match status" value="1"/>
</dbReference>
<dbReference type="GO" id="GO:0045893">
    <property type="term" value="P:positive regulation of DNA-templated transcription"/>
    <property type="evidence" value="ECO:0007669"/>
    <property type="project" value="InterPro"/>
</dbReference>
<evidence type="ECO:0000256" key="2">
    <source>
        <dbReference type="ARBA" id="ARBA00023125"/>
    </source>
</evidence>
<dbReference type="Proteomes" id="UP000663834">
    <property type="component" value="Unassembled WGS sequence"/>
</dbReference>
<dbReference type="Pfam" id="PF00907">
    <property type="entry name" value="T-box"/>
    <property type="match status" value="1"/>
</dbReference>
<dbReference type="EMBL" id="CAJOBF010000347">
    <property type="protein sequence ID" value="CAF3802315.1"/>
    <property type="molecule type" value="Genomic_DNA"/>
</dbReference>
<gene>
    <name evidence="7" type="ORF">CJN711_LOCUS14555</name>
    <name evidence="8" type="ORF">KQP761_LOCUS36871</name>
    <name evidence="12" type="ORF">OVN521_LOCUS16610</name>
    <name evidence="11" type="ORF">UXM345_LOCUS4883</name>
    <name evidence="10" type="ORF">WKI299_LOCUS16664</name>
    <name evidence="9" type="ORF">XDN619_LOCUS12344</name>
</gene>
<dbReference type="InterPro" id="IPR008967">
    <property type="entry name" value="p53-like_TF_DNA-bd_sf"/>
</dbReference>
<dbReference type="Proteomes" id="UP000663842">
    <property type="component" value="Unassembled WGS sequence"/>
</dbReference>
<evidence type="ECO:0000256" key="5">
    <source>
        <dbReference type="PROSITE-ProRule" id="PRU00201"/>
    </source>
</evidence>